<feature type="domain" description="Link" evidence="12">
    <location>
        <begin position="25"/>
        <end position="114"/>
    </location>
</feature>
<keyword evidence="14" id="KW-1185">Reference proteome</keyword>
<evidence type="ECO:0000256" key="10">
    <source>
        <dbReference type="SAM" id="Phobius"/>
    </source>
</evidence>
<dbReference type="Gene3D" id="3.10.100.10">
    <property type="entry name" value="Mannose-Binding Protein A, subunit A"/>
    <property type="match status" value="1"/>
</dbReference>
<comment type="subcellular location">
    <subcellularLocation>
        <location evidence="1">Membrane</location>
        <topology evidence="1">Single-pass membrane protein</topology>
    </subcellularLocation>
</comment>
<evidence type="ECO:0000256" key="8">
    <source>
        <dbReference type="ARBA" id="ARBA00023180"/>
    </source>
</evidence>
<evidence type="ECO:0000256" key="1">
    <source>
        <dbReference type="ARBA" id="ARBA00004167"/>
    </source>
</evidence>
<dbReference type="PROSITE" id="PS50963">
    <property type="entry name" value="LINK_2"/>
    <property type="match status" value="1"/>
</dbReference>
<keyword evidence="7" id="KW-0675">Receptor</keyword>
<feature type="transmembrane region" description="Helical" evidence="10">
    <location>
        <begin position="216"/>
        <end position="236"/>
    </location>
</feature>
<evidence type="ECO:0000256" key="11">
    <source>
        <dbReference type="SAM" id="SignalP"/>
    </source>
</evidence>
<evidence type="ECO:0000256" key="9">
    <source>
        <dbReference type="PROSITE-ProRule" id="PRU00323"/>
    </source>
</evidence>
<gene>
    <name evidence="13" type="ORF">RIMI_LOCUS3230186</name>
</gene>
<feature type="disulfide bond" evidence="9">
    <location>
        <begin position="71"/>
        <end position="92"/>
    </location>
</feature>
<feature type="chain" id="PRO_5047121214" description="Link domain-containing protein" evidence="11">
    <location>
        <begin position="22"/>
        <end position="316"/>
    </location>
</feature>
<keyword evidence="4 10" id="KW-1133">Transmembrane helix</keyword>
<evidence type="ECO:0000256" key="7">
    <source>
        <dbReference type="ARBA" id="ARBA00023170"/>
    </source>
</evidence>
<evidence type="ECO:0000259" key="12">
    <source>
        <dbReference type="PROSITE" id="PS50963"/>
    </source>
</evidence>
<evidence type="ECO:0000256" key="5">
    <source>
        <dbReference type="ARBA" id="ARBA00023136"/>
    </source>
</evidence>
<comment type="caution">
    <text evidence="13">The sequence shown here is derived from an EMBL/GenBank/DDBJ whole genome shotgun (WGS) entry which is preliminary data.</text>
</comment>
<dbReference type="InterPro" id="IPR016186">
    <property type="entry name" value="C-type_lectin-like/link_sf"/>
</dbReference>
<sequence>MIHQTLHLCVLISVIGISSSADPIQVISGVFMPNNISVNYDGAKVACAAHYSRLATLENITFAFTKGYELCKWGWTQEKRLVMLRLTPFKGCADYNVGVLIRDCPNIRSTFCVNSSSGMIQILPIPTGLVPSYENASKTCTGSGLTIATKEEMEENKGLMANSSLAWYNWGVGKVSGKIFEQNSCDDTLSYGSAFCYNPALSDVLVIKDNRTWKKIAIGCIIAFIFVILLLAAAFMRGNKCICCMGEQRSHAPETTQVPVPTWNTTSIYRRISHASKDIVYDNMVNPAKRLPVIQPDLSFYKTHYSNMGFDTTGEE</sequence>
<dbReference type="InterPro" id="IPR016187">
    <property type="entry name" value="CTDL_fold"/>
</dbReference>
<evidence type="ECO:0000256" key="2">
    <source>
        <dbReference type="ARBA" id="ARBA00022692"/>
    </source>
</evidence>
<keyword evidence="5 10" id="KW-0472">Membrane</keyword>
<evidence type="ECO:0000313" key="13">
    <source>
        <dbReference type="EMBL" id="CAJ0928020.1"/>
    </source>
</evidence>
<proteinExistence type="predicted"/>
<dbReference type="EMBL" id="CAUEEQ010004780">
    <property type="protein sequence ID" value="CAJ0928020.1"/>
    <property type="molecule type" value="Genomic_DNA"/>
</dbReference>
<dbReference type="PANTHER" id="PTHR10225:SF5">
    <property type="entry name" value="C-TYPE LECTIN DOMAIN-CONTAINING PROTEIN"/>
    <property type="match status" value="1"/>
</dbReference>
<comment type="caution">
    <text evidence="9">Lacks conserved residue(s) required for the propagation of feature annotation.</text>
</comment>
<dbReference type="SMART" id="SM00445">
    <property type="entry name" value="LINK"/>
    <property type="match status" value="1"/>
</dbReference>
<reference evidence="13" key="1">
    <citation type="submission" date="2023-07" db="EMBL/GenBank/DDBJ databases">
        <authorList>
            <person name="Stuckert A."/>
        </authorList>
    </citation>
    <scope>NUCLEOTIDE SEQUENCE</scope>
</reference>
<accession>A0ABN9L0W2</accession>
<dbReference type="Pfam" id="PF00193">
    <property type="entry name" value="Xlink"/>
    <property type="match status" value="1"/>
</dbReference>
<evidence type="ECO:0000256" key="6">
    <source>
        <dbReference type="ARBA" id="ARBA00023157"/>
    </source>
</evidence>
<dbReference type="InterPro" id="IPR000538">
    <property type="entry name" value="Link_dom"/>
</dbReference>
<organism evidence="13 14">
    <name type="scientific">Ranitomeya imitator</name>
    <name type="common">mimic poison frog</name>
    <dbReference type="NCBI Taxonomy" id="111125"/>
    <lineage>
        <taxon>Eukaryota</taxon>
        <taxon>Metazoa</taxon>
        <taxon>Chordata</taxon>
        <taxon>Craniata</taxon>
        <taxon>Vertebrata</taxon>
        <taxon>Euteleostomi</taxon>
        <taxon>Amphibia</taxon>
        <taxon>Batrachia</taxon>
        <taxon>Anura</taxon>
        <taxon>Neobatrachia</taxon>
        <taxon>Hyloidea</taxon>
        <taxon>Dendrobatidae</taxon>
        <taxon>Dendrobatinae</taxon>
        <taxon>Ranitomeya</taxon>
    </lineage>
</organism>
<evidence type="ECO:0000256" key="3">
    <source>
        <dbReference type="ARBA" id="ARBA00022729"/>
    </source>
</evidence>
<name>A0ABN9L0W2_9NEOB</name>
<evidence type="ECO:0000313" key="14">
    <source>
        <dbReference type="Proteomes" id="UP001176940"/>
    </source>
</evidence>
<feature type="signal peptide" evidence="11">
    <location>
        <begin position="1"/>
        <end position="21"/>
    </location>
</feature>
<keyword evidence="8" id="KW-0325">Glycoprotein</keyword>
<keyword evidence="2 10" id="KW-0812">Transmembrane</keyword>
<evidence type="ECO:0000256" key="4">
    <source>
        <dbReference type="ARBA" id="ARBA00022989"/>
    </source>
</evidence>
<dbReference type="Proteomes" id="UP001176940">
    <property type="component" value="Unassembled WGS sequence"/>
</dbReference>
<keyword evidence="3 11" id="KW-0732">Signal</keyword>
<dbReference type="SUPFAM" id="SSF56436">
    <property type="entry name" value="C-type lectin-like"/>
    <property type="match status" value="1"/>
</dbReference>
<dbReference type="InterPro" id="IPR043210">
    <property type="entry name" value="CD44_antigen-like"/>
</dbReference>
<dbReference type="PANTHER" id="PTHR10225">
    <property type="entry name" value="HYALURONAN RECEPTOR"/>
    <property type="match status" value="1"/>
</dbReference>
<protein>
    <recommendedName>
        <fullName evidence="12">Link domain-containing protein</fullName>
    </recommendedName>
</protein>
<keyword evidence="6 9" id="KW-1015">Disulfide bond</keyword>